<gene>
    <name evidence="2" type="ORF">B7R21_19140</name>
</gene>
<dbReference type="Proteomes" id="UP000256709">
    <property type="component" value="Unassembled WGS sequence"/>
</dbReference>
<evidence type="ECO:0000259" key="1">
    <source>
        <dbReference type="Pfam" id="PF04471"/>
    </source>
</evidence>
<accession>A0A3E0VA58</accession>
<dbReference type="EMBL" id="NBXA01000064">
    <property type="protein sequence ID" value="RFA06654.1"/>
    <property type="molecule type" value="Genomic_DNA"/>
</dbReference>
<organism evidence="2 3">
    <name type="scientific">Subtercola boreus</name>
    <dbReference type="NCBI Taxonomy" id="120213"/>
    <lineage>
        <taxon>Bacteria</taxon>
        <taxon>Bacillati</taxon>
        <taxon>Actinomycetota</taxon>
        <taxon>Actinomycetes</taxon>
        <taxon>Micrococcales</taxon>
        <taxon>Microbacteriaceae</taxon>
        <taxon>Subtercola</taxon>
    </lineage>
</organism>
<evidence type="ECO:0000313" key="3">
    <source>
        <dbReference type="Proteomes" id="UP000256709"/>
    </source>
</evidence>
<dbReference type="GO" id="GO:0003677">
    <property type="term" value="F:DNA binding"/>
    <property type="evidence" value="ECO:0007669"/>
    <property type="project" value="InterPro"/>
</dbReference>
<evidence type="ECO:0000313" key="2">
    <source>
        <dbReference type="EMBL" id="RFA06654.1"/>
    </source>
</evidence>
<dbReference type="AlphaFoldDB" id="A0A3E0VA58"/>
<comment type="caution">
    <text evidence="2">The sequence shown here is derived from an EMBL/GenBank/DDBJ whole genome shotgun (WGS) entry which is preliminary data.</text>
</comment>
<feature type="domain" description="Restriction endonuclease type IV Mrr" evidence="1">
    <location>
        <begin position="403"/>
        <end position="510"/>
    </location>
</feature>
<dbReference type="GO" id="GO:0009307">
    <property type="term" value="P:DNA restriction-modification system"/>
    <property type="evidence" value="ECO:0007669"/>
    <property type="project" value="InterPro"/>
</dbReference>
<dbReference type="Pfam" id="PF04471">
    <property type="entry name" value="Mrr_cat"/>
    <property type="match status" value="1"/>
</dbReference>
<proteinExistence type="predicted"/>
<dbReference type="GO" id="GO:0004519">
    <property type="term" value="F:endonuclease activity"/>
    <property type="evidence" value="ECO:0007669"/>
    <property type="project" value="InterPro"/>
</dbReference>
<dbReference type="InterPro" id="IPR007560">
    <property type="entry name" value="Restrct_endonuc_IV_Mrr"/>
</dbReference>
<reference evidence="2 3" key="1">
    <citation type="submission" date="2017-04" db="EMBL/GenBank/DDBJ databases">
        <title>Comparative genome analysis of Subtercola boreus.</title>
        <authorList>
            <person name="Cho Y.-J."/>
            <person name="Cho A."/>
            <person name="Kim O.-S."/>
            <person name="Lee J.-I."/>
        </authorList>
    </citation>
    <scope>NUCLEOTIDE SEQUENCE [LARGE SCALE GENOMIC DNA]</scope>
    <source>
        <strain evidence="2 3">P27444</strain>
    </source>
</reference>
<name>A0A3E0VA58_9MICO</name>
<sequence>MDAHPDIPSAIFDLSASTGGAAPNKDASTWNEYSKFLKAIGLVATPKAQLVLTPTGQAFRSQPTRTGLGLSLAQHFRLLVESLAFFATEPATVDQLATHLETRYSTTWRTLGGVRDRTDWLDALSLIEAIGGRKWRITADGKSLLAQSTLVSPKATTTQEKDARPIFEAPKEIQTLLQELSTGVRTHESRSTYNIWVPSPATNPNKVENLRTIVNAAIDPIGRQELLDFIADRFGLRRSSVYSMMPFLRASGLLHEIGNGIYEATTPAKAWVSSNDDVNFIRILHANMRFVGEMIQFIGAGTTRAEMYAESAKYGLNTDKSRWIASFLEDTGLAETPRYGSLRATASGAALVAELPVDAHPQVVTQDTPPEDASTPTTLQTRPLFTEELLTLSHTPLALNLGSGKAFENAICDAFRAVGFRASTISGAGDTDIVVRWRDAAGSETVAIVEAKSRSNGHVAHTDISDVALETHKTRNQASFIAVVGPAFSGETIRNMASKRGWALIDAQRLGTVIEAAKELGLSPATTALLFKVPNGLDELDDEIRMRRRKLSVISFVLSKFVEEATDAGEAISARDISRDGRSGALQPTIDEVIEALSTITRSATAAIRVVEEHKDQKFSTYALANAWSAARQLRALADAIEASLPSTRP</sequence>
<protein>
    <recommendedName>
        <fullName evidence="1">Restriction endonuclease type IV Mrr domain-containing protein</fullName>
    </recommendedName>
</protein>